<accession>A0AAU8HX32</accession>
<dbReference type="EMBL" id="CP159485">
    <property type="protein sequence ID" value="XCI29922.1"/>
    <property type="molecule type" value="Genomic_DNA"/>
</dbReference>
<evidence type="ECO:0000313" key="1">
    <source>
        <dbReference type="EMBL" id="XCI29922.1"/>
    </source>
</evidence>
<name>A0AAU8HX32_9FIRM</name>
<reference evidence="1" key="2">
    <citation type="submission" date="2024-06" db="EMBL/GenBank/DDBJ databases">
        <authorList>
            <person name="Petrova K.O."/>
            <person name="Toshchakov S.V."/>
            <person name="Boltjanskaja Y.V."/>
            <person name="Kevbrin V.V."/>
        </authorList>
    </citation>
    <scope>NUCLEOTIDE SEQUENCE</scope>
    <source>
        <strain evidence="1">Z-710</strain>
    </source>
</reference>
<organism evidence="1">
    <name type="scientific">Proteinivorax hydrogeniformans</name>
    <dbReference type="NCBI Taxonomy" id="1826727"/>
    <lineage>
        <taxon>Bacteria</taxon>
        <taxon>Bacillati</taxon>
        <taxon>Bacillota</taxon>
        <taxon>Clostridia</taxon>
        <taxon>Eubacteriales</taxon>
        <taxon>Proteinivoracaceae</taxon>
        <taxon>Proteinivorax</taxon>
    </lineage>
</organism>
<sequence length="60" mass="6267">MSKDKCPECGSSDTVEIVYGKPTSEAFEAANRGEIVLGGCCEPLNGPSRKCKNCGSLIEG</sequence>
<reference evidence="1" key="1">
    <citation type="journal article" date="2018" name="Antonie Van Leeuwenhoek">
        <title>Proteinivorax hydrogeniformans sp. nov., an anaerobic, haloalkaliphilic bacterium fermenting proteinaceous compounds with high hydrogen production.</title>
        <authorList>
            <person name="Boltyanskaya Y."/>
            <person name="Detkova E."/>
            <person name="Pimenov N."/>
            <person name="Kevbrin V."/>
        </authorList>
    </citation>
    <scope>NUCLEOTIDE SEQUENCE</scope>
    <source>
        <strain evidence="1">Z-710</strain>
    </source>
</reference>
<dbReference type="AlphaFoldDB" id="A0AAU8HX32"/>
<gene>
    <name evidence="1" type="ORF">PRVXH_001274</name>
</gene>
<proteinExistence type="predicted"/>
<protein>
    <submittedName>
        <fullName evidence="1">Uncharacterized protein</fullName>
    </submittedName>
</protein>
<dbReference type="RefSeq" id="WP_353894469.1">
    <property type="nucleotide sequence ID" value="NZ_CP159485.1"/>
</dbReference>